<dbReference type="SUPFAM" id="SSF52833">
    <property type="entry name" value="Thioredoxin-like"/>
    <property type="match status" value="1"/>
</dbReference>
<reference evidence="2 3" key="1">
    <citation type="journal article" date="2017" name="Curr. Microbiol.">
        <title>Lysobacter zhanggongensis sp. nov. Isolated from a Pit Mud.</title>
        <authorList>
            <person name="Zhang X.F."/>
            <person name="Wang H.H."/>
            <person name="Sun X.Y."/>
            <person name="Pan C.M."/>
        </authorList>
    </citation>
    <scope>NUCLEOTIDE SEQUENCE [LARGE SCALE GENOMIC DNA]</scope>
    <source>
        <strain evidence="2 3">ZGLJ7-1</strain>
    </source>
</reference>
<dbReference type="Proteomes" id="UP001334501">
    <property type="component" value="Unassembled WGS sequence"/>
</dbReference>
<dbReference type="Pfam" id="PF13899">
    <property type="entry name" value="Thioredoxin_7"/>
    <property type="match status" value="1"/>
</dbReference>
<dbReference type="CDD" id="cd02953">
    <property type="entry name" value="DsbDgamma"/>
    <property type="match status" value="1"/>
</dbReference>
<comment type="caution">
    <text evidence="2">The sequence shown here is derived from an EMBL/GenBank/DDBJ whole genome shotgun (WGS) entry which is preliminary data.</text>
</comment>
<dbReference type="PROSITE" id="PS51352">
    <property type="entry name" value="THIOREDOXIN_2"/>
    <property type="match status" value="1"/>
</dbReference>
<dbReference type="InterPro" id="IPR036249">
    <property type="entry name" value="Thioredoxin-like_sf"/>
</dbReference>
<evidence type="ECO:0000259" key="1">
    <source>
        <dbReference type="PROSITE" id="PS51352"/>
    </source>
</evidence>
<organism evidence="2 3">
    <name type="scientific">Lysobacter zhanggongensis</name>
    <dbReference type="NCBI Taxonomy" id="1774951"/>
    <lineage>
        <taxon>Bacteria</taxon>
        <taxon>Pseudomonadati</taxon>
        <taxon>Pseudomonadota</taxon>
        <taxon>Gammaproteobacteria</taxon>
        <taxon>Lysobacterales</taxon>
        <taxon>Lysobacteraceae</taxon>
        <taxon>Lysobacter</taxon>
    </lineage>
</organism>
<accession>A0ABU7YU49</accession>
<feature type="non-terminal residue" evidence="2">
    <location>
        <position position="1"/>
    </location>
</feature>
<dbReference type="Gene3D" id="3.40.30.10">
    <property type="entry name" value="Glutaredoxin"/>
    <property type="match status" value="1"/>
</dbReference>
<dbReference type="InterPro" id="IPR013766">
    <property type="entry name" value="Thioredoxin_domain"/>
</dbReference>
<dbReference type="RefSeq" id="WP_412700680.1">
    <property type="nucleotide sequence ID" value="NZ_JAXGFO010000188.1"/>
</dbReference>
<evidence type="ECO:0000313" key="3">
    <source>
        <dbReference type="Proteomes" id="UP001334501"/>
    </source>
</evidence>
<sequence length="136" mass="14776">LAGLRGAAAEQRALPFRMIKSSADLDREVAAAAAAGRPLMFDFYADWCVACKEMEKYTFPEPAVHDALADFVLLKADVTANDAVDQALMKRLGIIGPPATLYYVDGVERRELRLYGFERPEPFAARAARASAGIGP</sequence>
<name>A0ABU7YU49_9GAMM</name>
<feature type="domain" description="Thioredoxin" evidence="1">
    <location>
        <begin position="7"/>
        <end position="133"/>
    </location>
</feature>
<dbReference type="InterPro" id="IPR035671">
    <property type="entry name" value="DsbD_gamma"/>
</dbReference>
<keyword evidence="3" id="KW-1185">Reference proteome</keyword>
<dbReference type="EMBL" id="JAXGFO010000188">
    <property type="protein sequence ID" value="MEG3158872.1"/>
    <property type="molecule type" value="Genomic_DNA"/>
</dbReference>
<dbReference type="PANTHER" id="PTHR32234">
    <property type="entry name" value="THIOL:DISULFIDE INTERCHANGE PROTEIN DSBD"/>
    <property type="match status" value="1"/>
</dbReference>
<protein>
    <submittedName>
        <fullName evidence="2">Thioredoxin family protein</fullName>
    </submittedName>
</protein>
<proteinExistence type="predicted"/>
<gene>
    <name evidence="2" type="ORF">SNE33_13605</name>
</gene>
<evidence type="ECO:0000313" key="2">
    <source>
        <dbReference type="EMBL" id="MEG3158872.1"/>
    </source>
</evidence>
<dbReference type="PANTHER" id="PTHR32234:SF0">
    <property type="entry name" value="THIOL:DISULFIDE INTERCHANGE PROTEIN DSBD"/>
    <property type="match status" value="1"/>
</dbReference>